<evidence type="ECO:0000256" key="6">
    <source>
        <dbReference type="ARBA" id="ARBA00023136"/>
    </source>
</evidence>
<gene>
    <name evidence="8" type="ORF">CW354_10480</name>
</gene>
<evidence type="ECO:0000256" key="7">
    <source>
        <dbReference type="SAM" id="Phobius"/>
    </source>
</evidence>
<evidence type="ECO:0000256" key="4">
    <source>
        <dbReference type="ARBA" id="ARBA00022692"/>
    </source>
</evidence>
<organism evidence="8 9">
    <name type="scientific">Hyphococcus luteus</name>
    <dbReference type="NCBI Taxonomy" id="2058213"/>
    <lineage>
        <taxon>Bacteria</taxon>
        <taxon>Pseudomonadati</taxon>
        <taxon>Pseudomonadota</taxon>
        <taxon>Alphaproteobacteria</taxon>
        <taxon>Parvularculales</taxon>
        <taxon>Parvularculaceae</taxon>
        <taxon>Hyphococcus</taxon>
    </lineage>
</organism>
<accession>A0A2S7K885</accession>
<keyword evidence="9" id="KW-1185">Reference proteome</keyword>
<evidence type="ECO:0000313" key="9">
    <source>
        <dbReference type="Proteomes" id="UP000239504"/>
    </source>
</evidence>
<sequence length="147" mass="15738">MSQHQLNQTGAFLLRVALGIMFLAHSLLLKLFIFTLAGTAQFFVSIGLPGWLAYVIFATEAVAGVLLVLGVQTRWVALATVPILAGATWAHFGNGWMFGYENGGWEYPAYLTLLAVAQGLLGDGRFALSPSVTPNWIGHTGKGTVES</sequence>
<dbReference type="EMBL" id="PJCH01000005">
    <property type="protein sequence ID" value="PQA88688.1"/>
    <property type="molecule type" value="Genomic_DNA"/>
</dbReference>
<dbReference type="OrthoDB" id="5382961at2"/>
<evidence type="ECO:0000256" key="5">
    <source>
        <dbReference type="ARBA" id="ARBA00022989"/>
    </source>
</evidence>
<evidence type="ECO:0000256" key="3">
    <source>
        <dbReference type="ARBA" id="ARBA00022475"/>
    </source>
</evidence>
<comment type="caution">
    <text evidence="8">The sequence shown here is derived from an EMBL/GenBank/DDBJ whole genome shotgun (WGS) entry which is preliminary data.</text>
</comment>
<comment type="similarity">
    <text evidence="2">Belongs to the DoxX family.</text>
</comment>
<dbReference type="InterPro" id="IPR051907">
    <property type="entry name" value="DoxX-like_oxidoreductase"/>
</dbReference>
<dbReference type="AlphaFoldDB" id="A0A2S7K885"/>
<proteinExistence type="inferred from homology"/>
<keyword evidence="4 7" id="KW-0812">Transmembrane</keyword>
<reference evidence="8 9" key="1">
    <citation type="submission" date="2017-12" db="EMBL/GenBank/DDBJ databases">
        <authorList>
            <person name="Hurst M.R.H."/>
        </authorList>
    </citation>
    <scope>NUCLEOTIDE SEQUENCE [LARGE SCALE GENOMIC DNA]</scope>
    <source>
        <strain evidence="8 9">SY-3-19</strain>
    </source>
</reference>
<keyword evidence="5 7" id="KW-1133">Transmembrane helix</keyword>
<feature type="transmembrane region" description="Helical" evidence="7">
    <location>
        <begin position="12"/>
        <end position="36"/>
    </location>
</feature>
<protein>
    <submittedName>
        <fullName evidence="8">DoxX family protein</fullName>
    </submittedName>
</protein>
<dbReference type="Pfam" id="PF07681">
    <property type="entry name" value="DoxX"/>
    <property type="match status" value="1"/>
</dbReference>
<feature type="transmembrane region" description="Helical" evidence="7">
    <location>
        <begin position="75"/>
        <end position="92"/>
    </location>
</feature>
<dbReference type="GO" id="GO:0005886">
    <property type="term" value="C:plasma membrane"/>
    <property type="evidence" value="ECO:0007669"/>
    <property type="project" value="UniProtKB-SubCell"/>
</dbReference>
<comment type="subcellular location">
    <subcellularLocation>
        <location evidence="1">Cell membrane</location>
        <topology evidence="1">Multi-pass membrane protein</topology>
    </subcellularLocation>
</comment>
<evidence type="ECO:0000256" key="2">
    <source>
        <dbReference type="ARBA" id="ARBA00006679"/>
    </source>
</evidence>
<feature type="transmembrane region" description="Helical" evidence="7">
    <location>
        <begin position="42"/>
        <end position="68"/>
    </location>
</feature>
<evidence type="ECO:0000313" key="8">
    <source>
        <dbReference type="EMBL" id="PQA88688.1"/>
    </source>
</evidence>
<dbReference type="InterPro" id="IPR032808">
    <property type="entry name" value="DoxX"/>
</dbReference>
<dbReference type="Proteomes" id="UP000239504">
    <property type="component" value="Unassembled WGS sequence"/>
</dbReference>
<dbReference type="RefSeq" id="WP_051599566.1">
    <property type="nucleotide sequence ID" value="NZ_PJCH01000005.1"/>
</dbReference>
<name>A0A2S7K885_9PROT</name>
<dbReference type="PANTHER" id="PTHR33452:SF1">
    <property type="entry name" value="INNER MEMBRANE PROTEIN YPHA-RELATED"/>
    <property type="match status" value="1"/>
</dbReference>
<keyword evidence="6 7" id="KW-0472">Membrane</keyword>
<dbReference type="PANTHER" id="PTHR33452">
    <property type="entry name" value="OXIDOREDUCTASE CATD-RELATED"/>
    <property type="match status" value="1"/>
</dbReference>
<evidence type="ECO:0000256" key="1">
    <source>
        <dbReference type="ARBA" id="ARBA00004651"/>
    </source>
</evidence>
<keyword evidence="3" id="KW-1003">Cell membrane</keyword>